<proteinExistence type="predicted"/>
<dbReference type="Pfam" id="PF14199">
    <property type="entry name" value="DUF4317"/>
    <property type="match status" value="1"/>
</dbReference>
<evidence type="ECO:0000313" key="2">
    <source>
        <dbReference type="Proteomes" id="UP001498469"/>
    </source>
</evidence>
<protein>
    <submittedName>
        <fullName evidence="1">DUF4317 domain-containing protein</fullName>
    </submittedName>
</protein>
<comment type="caution">
    <text evidence="1">The sequence shown here is derived from an EMBL/GenBank/DDBJ whole genome shotgun (WGS) entry which is preliminary data.</text>
</comment>
<organism evidence="1 2">
    <name type="scientific">Clostridium frigoriphilum</name>
    <dbReference type="NCBI Taxonomy" id="443253"/>
    <lineage>
        <taxon>Bacteria</taxon>
        <taxon>Bacillati</taxon>
        <taxon>Bacillota</taxon>
        <taxon>Clostridia</taxon>
        <taxon>Eubacteriales</taxon>
        <taxon>Clostridiaceae</taxon>
        <taxon>Clostridium</taxon>
    </lineage>
</organism>
<sequence>MRRKDILELKRRFKKEQCTFTKVCGCYVNGEKHTILKFKESFLNLDEDEYFKYLEIAKKILSGTIGNNILELNFSTNEDFTNERQTSLMQLKNSQLKDDAFLDNLYDLIIDNYDYTGNFLILFFHDAYDVISKTKDNIKIDESEEVYEYVLCAICPVSLSEPGLRYFEEQNEIKARIRDWVVESPTNGFVFPAFIDRSADVNSIMYYTKNAKDTHTELMENVLGCLSKQTATVQKETFQSIIKDSFSLDEIKADKIFMDIQENLSTMIEEYDELNDDADSEPISLTKKDIQNLLIESEVPGEITTMIENAYVENFGDDNTLAKNLIDAKALKANVQRKKEERLYKEVEILKARLDQVKQDNTIDNEIQLYTELNDDNVVLEEAVATDLGETLETNLEKVSDLYSGDNNVSTDYDVILQVKPEKVSQIKSQIINGQKCIVIPINDNEQTTVNGIDNLI</sequence>
<dbReference type="RefSeq" id="WP_216252501.1">
    <property type="nucleotide sequence ID" value="NZ_JAZHFS010000017.1"/>
</dbReference>
<accession>A0ABU7URJ4</accession>
<evidence type="ECO:0000313" key="1">
    <source>
        <dbReference type="EMBL" id="MEF2113913.1"/>
    </source>
</evidence>
<name>A0ABU7URJ4_9CLOT</name>
<dbReference type="EMBL" id="JAZHFS010000017">
    <property type="protein sequence ID" value="MEF2113913.1"/>
    <property type="molecule type" value="Genomic_DNA"/>
</dbReference>
<dbReference type="InterPro" id="IPR025466">
    <property type="entry name" value="DUF4317"/>
</dbReference>
<keyword evidence="2" id="KW-1185">Reference proteome</keyword>
<gene>
    <name evidence="1" type="ORF">SJI18_16525</name>
</gene>
<dbReference type="Proteomes" id="UP001498469">
    <property type="component" value="Unassembled WGS sequence"/>
</dbReference>
<reference evidence="1 2" key="1">
    <citation type="submission" date="2023-11" db="EMBL/GenBank/DDBJ databases">
        <title>Draft genome sequence of a psychrophilic Clostridium strain from permafrost water brine.</title>
        <authorList>
            <person name="Shcherbakova V.A."/>
            <person name="Trubitsyn V.E."/>
            <person name="Zakharyuk A.G."/>
        </authorList>
    </citation>
    <scope>NUCLEOTIDE SEQUENCE [LARGE SCALE GENOMIC DNA]</scope>
    <source>
        <strain evidence="1 2">14F</strain>
    </source>
</reference>